<dbReference type="CDD" id="cd07187">
    <property type="entry name" value="YvcK_like"/>
    <property type="match status" value="1"/>
</dbReference>
<dbReference type="Proteomes" id="UP000312594">
    <property type="component" value="Unassembled WGS sequence"/>
</dbReference>
<dbReference type="SUPFAM" id="SSF142338">
    <property type="entry name" value="CofD-like"/>
    <property type="match status" value="1"/>
</dbReference>
<comment type="similarity">
    <text evidence="2">Belongs to the gluconeogenesis factor family.</text>
</comment>
<dbReference type="PANTHER" id="PTHR30135:SF3">
    <property type="entry name" value="GLUCONEOGENESIS FACTOR-RELATED"/>
    <property type="match status" value="1"/>
</dbReference>
<dbReference type="Pfam" id="PF01933">
    <property type="entry name" value="CofD"/>
    <property type="match status" value="1"/>
</dbReference>
<organism evidence="4 6">
    <name type="scientific">Eggerthella lenta</name>
    <name type="common">Eubacterium lentum</name>
    <dbReference type="NCBI Taxonomy" id="84112"/>
    <lineage>
        <taxon>Bacteria</taxon>
        <taxon>Bacillati</taxon>
        <taxon>Actinomycetota</taxon>
        <taxon>Coriobacteriia</taxon>
        <taxon>Eggerthellales</taxon>
        <taxon>Eggerthellaceae</taxon>
        <taxon>Eggerthella</taxon>
    </lineage>
</organism>
<evidence type="ECO:0000256" key="2">
    <source>
        <dbReference type="HAMAP-Rule" id="MF_00973"/>
    </source>
</evidence>
<dbReference type="Proteomes" id="UP000253970">
    <property type="component" value="Unassembled WGS sequence"/>
</dbReference>
<dbReference type="RefSeq" id="WP_009307181.1">
    <property type="nucleotide sequence ID" value="NZ_AP031442.1"/>
</dbReference>
<dbReference type="NCBIfam" id="TIGR01826">
    <property type="entry name" value="CofD_related"/>
    <property type="match status" value="1"/>
</dbReference>
<dbReference type="HAMAP" id="MF_00973">
    <property type="entry name" value="Gluconeogen_factor"/>
    <property type="match status" value="1"/>
</dbReference>
<comment type="caution">
    <text evidence="4">The sequence shown here is derived from an EMBL/GenBank/DDBJ whole genome shotgun (WGS) entry which is preliminary data.</text>
</comment>
<accession>A0A369MYN1</accession>
<evidence type="ECO:0000313" key="6">
    <source>
        <dbReference type="Proteomes" id="UP000253752"/>
    </source>
</evidence>
<comment type="subcellular location">
    <subcellularLocation>
        <location evidence="2">Cytoplasm</location>
    </subcellularLocation>
</comment>
<gene>
    <name evidence="4" type="ORF">C1872_00200</name>
    <name evidence="3" type="ORF">C1875_01860</name>
    <name evidence="5" type="ORF">FIC87_00070</name>
</gene>
<evidence type="ECO:0000313" key="3">
    <source>
        <dbReference type="EMBL" id="RDB72773.1"/>
    </source>
</evidence>
<dbReference type="EMBL" id="PPTU01000002">
    <property type="protein sequence ID" value="RDB72773.1"/>
    <property type="molecule type" value="Genomic_DNA"/>
</dbReference>
<comment type="function">
    <text evidence="2">Required for morphogenesis under gluconeogenic growth conditions.</text>
</comment>
<reference evidence="5 8" key="1">
    <citation type="journal article" date="2005" name="Appl. Environ. Microbiol.">
        <title>Intestinal bacterial communities that produce active estrogen-like compounds enterodiol and enterolactone in humans.</title>
        <authorList>
            <person name="Clavel T."/>
            <person name="Henderson G."/>
            <person name="Alpert C.A."/>
            <person name="Philippe C."/>
            <person name="Rigottier-Gois L."/>
            <person name="Dore J."/>
            <person name="Blaut M."/>
        </authorList>
    </citation>
    <scope>NUCLEOTIDE SEQUENCE [LARGE SCALE GENOMIC DNA]</scope>
    <source>
        <strain evidence="5 8">SECO-MT75m2</strain>
    </source>
</reference>
<dbReference type="AlphaFoldDB" id="A0A369MYN1"/>
<name>A0A369MYN1_EGGLN</name>
<evidence type="ECO:0000256" key="1">
    <source>
        <dbReference type="ARBA" id="ARBA00022490"/>
    </source>
</evidence>
<dbReference type="GO" id="GO:0005737">
    <property type="term" value="C:cytoplasm"/>
    <property type="evidence" value="ECO:0007669"/>
    <property type="project" value="UniProtKB-SubCell"/>
</dbReference>
<proteinExistence type="inferred from homology"/>
<dbReference type="EMBL" id="VEVP01000001">
    <property type="protein sequence ID" value="TNU96125.1"/>
    <property type="molecule type" value="Genomic_DNA"/>
</dbReference>
<dbReference type="GO" id="GO:0008360">
    <property type="term" value="P:regulation of cell shape"/>
    <property type="evidence" value="ECO:0007669"/>
    <property type="project" value="UniProtKB-UniRule"/>
</dbReference>
<reference evidence="5" key="3">
    <citation type="submission" date="2019-06" db="EMBL/GenBank/DDBJ databases">
        <authorList>
            <person name="Bisanz J.E."/>
            <person name="Turnbaugh P.J."/>
        </authorList>
    </citation>
    <scope>NUCLEOTIDE SEQUENCE</scope>
    <source>
        <strain evidence="5">SECO-MT75m2</strain>
    </source>
</reference>
<dbReference type="Gene3D" id="3.40.50.10680">
    <property type="entry name" value="CofD-like domains"/>
    <property type="match status" value="1"/>
</dbReference>
<evidence type="ECO:0000313" key="8">
    <source>
        <dbReference type="Proteomes" id="UP000312594"/>
    </source>
</evidence>
<evidence type="ECO:0000313" key="4">
    <source>
        <dbReference type="EMBL" id="RDB81866.1"/>
    </source>
</evidence>
<evidence type="ECO:0000313" key="5">
    <source>
        <dbReference type="EMBL" id="TNU96125.1"/>
    </source>
</evidence>
<dbReference type="InterPro" id="IPR038136">
    <property type="entry name" value="CofD-like_dom_sf"/>
</dbReference>
<dbReference type="EMBL" id="PPTX01000001">
    <property type="protein sequence ID" value="RDB81866.1"/>
    <property type="molecule type" value="Genomic_DNA"/>
</dbReference>
<evidence type="ECO:0000313" key="7">
    <source>
        <dbReference type="Proteomes" id="UP000253970"/>
    </source>
</evidence>
<dbReference type="InterPro" id="IPR002882">
    <property type="entry name" value="CofD"/>
</dbReference>
<dbReference type="InterPro" id="IPR010119">
    <property type="entry name" value="Gluconeogen_factor"/>
</dbReference>
<dbReference type="PANTHER" id="PTHR30135">
    <property type="entry name" value="UNCHARACTERIZED PROTEIN YVCK-RELATED"/>
    <property type="match status" value="1"/>
</dbReference>
<protein>
    <recommendedName>
        <fullName evidence="2">Putative gluconeogenesis factor</fullName>
    </recommendedName>
</protein>
<reference evidence="6 7" key="2">
    <citation type="journal article" date="2018" name="Elife">
        <title>Discovery and characterization of a prevalent human gut bacterial enzyme sufficient for the inactivation of a family of plant toxins.</title>
        <authorList>
            <person name="Koppel N."/>
            <person name="Bisanz J.E."/>
            <person name="Pandelia M.E."/>
            <person name="Turnbaugh P.J."/>
            <person name="Balskus E.P."/>
        </authorList>
    </citation>
    <scope>NUCLEOTIDE SEQUENCE [LARGE SCALE GENOMIC DNA]</scope>
    <source>
        <strain evidence="4 6">MR1 #12</strain>
        <strain evidence="3 7">W1 BHI 6</strain>
    </source>
</reference>
<keyword evidence="1 2" id="KW-0963">Cytoplasm</keyword>
<sequence length="374" mass="39885">MVARPFSHDPSATAAFAALRESQPVVARDERLRVVVIGGGTGAPVSIRTLLSMGLDTSAVVAMADDGGSTGILREEADVTPPGDVRKCIAAMAADPNDPLTKAFKYRFSFARNHTLGNLMLSALEDAAGSFPEAISICERLLDARGHVYPSTLDRVTLTARTRDGRSLEGQAVACHSRTALERVGLRAAHEVVPYQPALEAIREADLIVLGPGSLFTSIIPNLLVPGVVDAIRASKGSTLFVCSLADMQGETWGLTAREHVEALMDHGTRGLLDYVLVHTPVSLRPDSPATGVFTAVTGADSEHASTADLDDLVLSGRIRPVRVCYQDVQAIQAQGPVVIARNLVDPIHPTWHDPAALRDAFAGVLKLCRSRRR</sequence>
<dbReference type="Proteomes" id="UP000253752">
    <property type="component" value="Unassembled WGS sequence"/>
</dbReference>
<dbReference type="GO" id="GO:0043743">
    <property type="term" value="F:LPPG:FO 2-phospho-L-lactate transferase activity"/>
    <property type="evidence" value="ECO:0007669"/>
    <property type="project" value="InterPro"/>
</dbReference>